<proteinExistence type="inferred from homology"/>
<sequence>MVVEVETILPQKSSAQKPPSSCSLEALQAARKEEEGRENGIFSQGSIELPIEAYKQLHKLAGKWTDIVDPVDLKLTRLKGAMTNNVYECHWKRNNGNRDKKVLVRVYGEGSGMFFDRNDEVLTFERMSQKGQGPRLLGRFPNGRVEEFLRARTLEKHDIRDPEISKNIAVKLQEFHSLDMPVAVGERKAKIWERLRDWLVKILEHSDSNQASDFGLNKLDNEIIDLNKLDDEINYLQRRLDKRDIKIGFCHNDLQYGNIMLSEKDDAVTLIDYEYASYNPVAFDIANHFCEMTADYHCDEPHVLHPETFPSDEEQNRFLRAYLEASGDAVSQADVDKLREEVKEFVLASHLHWVLWGLLSALHQDVEFDFVGYSKQRFSIYKELKAQCKS</sequence>
<comment type="caution">
    <text evidence="2">The sequence shown here is derived from an EMBL/GenBank/DDBJ whole genome shotgun (WGS) entry which is preliminary data.</text>
</comment>
<dbReference type="Gene3D" id="3.30.200.20">
    <property type="entry name" value="Phosphorylase Kinase, domain 1"/>
    <property type="match status" value="1"/>
</dbReference>
<dbReference type="GO" id="GO:0006646">
    <property type="term" value="P:phosphatidylethanolamine biosynthetic process"/>
    <property type="evidence" value="ECO:0007669"/>
    <property type="project" value="TreeGrafter"/>
</dbReference>
<dbReference type="SUPFAM" id="SSF56112">
    <property type="entry name" value="Protein kinase-like (PK-like)"/>
    <property type="match status" value="1"/>
</dbReference>
<evidence type="ECO:0000313" key="3">
    <source>
        <dbReference type="Proteomes" id="UP000822688"/>
    </source>
</evidence>
<evidence type="ECO:0000313" key="2">
    <source>
        <dbReference type="EMBL" id="KAG0567151.1"/>
    </source>
</evidence>
<dbReference type="CDD" id="cd05157">
    <property type="entry name" value="ETNK_euk"/>
    <property type="match status" value="1"/>
</dbReference>
<gene>
    <name evidence="2" type="ORF">KC19_7G114900</name>
</gene>
<name>A0A8T0H569_CERPU</name>
<evidence type="ECO:0008006" key="4">
    <source>
        <dbReference type="Google" id="ProtNLM"/>
    </source>
</evidence>
<dbReference type="Gene3D" id="3.90.1200.10">
    <property type="match status" value="1"/>
</dbReference>
<organism evidence="2 3">
    <name type="scientific">Ceratodon purpureus</name>
    <name type="common">Fire moss</name>
    <name type="synonym">Dicranum purpureum</name>
    <dbReference type="NCBI Taxonomy" id="3225"/>
    <lineage>
        <taxon>Eukaryota</taxon>
        <taxon>Viridiplantae</taxon>
        <taxon>Streptophyta</taxon>
        <taxon>Embryophyta</taxon>
        <taxon>Bryophyta</taxon>
        <taxon>Bryophytina</taxon>
        <taxon>Bryopsida</taxon>
        <taxon>Dicranidae</taxon>
        <taxon>Pseudoditrichales</taxon>
        <taxon>Ditrichaceae</taxon>
        <taxon>Ceratodon</taxon>
    </lineage>
</organism>
<protein>
    <recommendedName>
        <fullName evidence="4">Choline kinase 2</fullName>
    </recommendedName>
</protein>
<dbReference type="InterPro" id="IPR011009">
    <property type="entry name" value="Kinase-like_dom_sf"/>
</dbReference>
<comment type="similarity">
    <text evidence="1">Belongs to the choline/ethanolamine kinase family.</text>
</comment>
<accession>A0A8T0H569</accession>
<dbReference type="Proteomes" id="UP000822688">
    <property type="component" value="Chromosome 7"/>
</dbReference>
<dbReference type="GO" id="GO:0004305">
    <property type="term" value="F:ethanolamine kinase activity"/>
    <property type="evidence" value="ECO:0007669"/>
    <property type="project" value="TreeGrafter"/>
</dbReference>
<dbReference type="PANTHER" id="PTHR22603">
    <property type="entry name" value="CHOLINE/ETHANOALAMINE KINASE"/>
    <property type="match status" value="1"/>
</dbReference>
<dbReference type="AlphaFoldDB" id="A0A8T0H569"/>
<reference evidence="2" key="1">
    <citation type="submission" date="2020-06" db="EMBL/GenBank/DDBJ databases">
        <title>WGS assembly of Ceratodon purpureus strain R40.</title>
        <authorList>
            <person name="Carey S.B."/>
            <person name="Jenkins J."/>
            <person name="Shu S."/>
            <person name="Lovell J.T."/>
            <person name="Sreedasyam A."/>
            <person name="Maumus F."/>
            <person name="Tiley G.P."/>
            <person name="Fernandez-Pozo N."/>
            <person name="Barry K."/>
            <person name="Chen C."/>
            <person name="Wang M."/>
            <person name="Lipzen A."/>
            <person name="Daum C."/>
            <person name="Saski C.A."/>
            <person name="Payton A.C."/>
            <person name="Mcbreen J.C."/>
            <person name="Conrad R.E."/>
            <person name="Kollar L.M."/>
            <person name="Olsson S."/>
            <person name="Huttunen S."/>
            <person name="Landis J.B."/>
            <person name="Wickett N.J."/>
            <person name="Johnson M.G."/>
            <person name="Rensing S.A."/>
            <person name="Grimwood J."/>
            <person name="Schmutz J."/>
            <person name="Mcdaniel S.F."/>
        </authorList>
    </citation>
    <scope>NUCLEOTIDE SEQUENCE</scope>
    <source>
        <strain evidence="2">R40</strain>
    </source>
</reference>
<dbReference type="GO" id="GO:0004103">
    <property type="term" value="F:choline kinase activity"/>
    <property type="evidence" value="ECO:0007669"/>
    <property type="project" value="TreeGrafter"/>
</dbReference>
<dbReference type="PANTHER" id="PTHR22603:SF93">
    <property type="entry name" value="RE24176P"/>
    <property type="match status" value="1"/>
</dbReference>
<evidence type="ECO:0000256" key="1">
    <source>
        <dbReference type="ARBA" id="ARBA00038211"/>
    </source>
</evidence>
<dbReference type="Pfam" id="PF01633">
    <property type="entry name" value="Choline_kinase"/>
    <property type="match status" value="1"/>
</dbReference>
<keyword evidence="3" id="KW-1185">Reference proteome</keyword>
<dbReference type="GO" id="GO:0005737">
    <property type="term" value="C:cytoplasm"/>
    <property type="evidence" value="ECO:0007669"/>
    <property type="project" value="TreeGrafter"/>
</dbReference>
<dbReference type="EMBL" id="CM026428">
    <property type="protein sequence ID" value="KAG0567151.1"/>
    <property type="molecule type" value="Genomic_DNA"/>
</dbReference>